<comment type="similarity">
    <text evidence="2">Belongs to the glycosyl hydrolase 8 (cellulase D) family.</text>
</comment>
<sequence>YNLLEAGRLWDRDDYRERGLELCQAIKQLTVKIDNLGALLLPGLQGFDKRDEGYITLNPSYYPYFLLRRLSLEDREFSLLNQNLTRALLRASPSGVVPDWARFNLRGQFIPTPSDTGAYNAIRVYLFSGMILKSDPIYQQLRTHFAPMINAVRSQKAAPSEVAAHELTFRQMGPYYLTAAFLPYLRTDKSAALLRAELYQEGLMKERHYGNVLSLFALGFDEGRYYFDQNGRLVLPERADR</sequence>
<comment type="caution">
    <text evidence="8">The sequence shown here is derived from an EMBL/GenBank/DDBJ whole genome shotgun (WGS) entry which is preliminary data.</text>
</comment>
<reference evidence="8" key="2">
    <citation type="journal article" date="2021" name="PeerJ">
        <title>Extensive microbial diversity within the chicken gut microbiome revealed by metagenomics and culture.</title>
        <authorList>
            <person name="Gilroy R."/>
            <person name="Ravi A."/>
            <person name="Getino M."/>
            <person name="Pursley I."/>
            <person name="Horton D.L."/>
            <person name="Alikhan N.F."/>
            <person name="Baker D."/>
            <person name="Gharbi K."/>
            <person name="Hall N."/>
            <person name="Watson M."/>
            <person name="Adriaenssens E.M."/>
            <person name="Foster-Nyarko E."/>
            <person name="Jarju S."/>
            <person name="Secka A."/>
            <person name="Antonio M."/>
            <person name="Oren A."/>
            <person name="Chaudhuri R.R."/>
            <person name="La Ragione R."/>
            <person name="Hildebrand F."/>
            <person name="Pallen M.J."/>
        </authorList>
    </citation>
    <scope>NUCLEOTIDE SEQUENCE</scope>
    <source>
        <strain evidence="8">17213</strain>
    </source>
</reference>
<dbReference type="Pfam" id="PF01270">
    <property type="entry name" value="Glyco_hydro_8"/>
    <property type="match status" value="1"/>
</dbReference>
<evidence type="ECO:0000256" key="4">
    <source>
        <dbReference type="ARBA" id="ARBA00022801"/>
    </source>
</evidence>
<keyword evidence="7" id="KW-0119">Carbohydrate metabolism</keyword>
<evidence type="ECO:0000256" key="6">
    <source>
        <dbReference type="ARBA" id="ARBA00023295"/>
    </source>
</evidence>
<evidence type="ECO:0000313" key="8">
    <source>
        <dbReference type="EMBL" id="MBO8415469.1"/>
    </source>
</evidence>
<dbReference type="AlphaFoldDB" id="A0A9D9DBP8"/>
<keyword evidence="7" id="KW-0624">Polysaccharide degradation</keyword>
<dbReference type="SUPFAM" id="SSF48208">
    <property type="entry name" value="Six-hairpin glycosidases"/>
    <property type="match status" value="1"/>
</dbReference>
<dbReference type="InterPro" id="IPR002037">
    <property type="entry name" value="Glyco_hydro_8"/>
</dbReference>
<reference evidence="8" key="1">
    <citation type="submission" date="2020-10" db="EMBL/GenBank/DDBJ databases">
        <authorList>
            <person name="Gilroy R."/>
        </authorList>
    </citation>
    <scope>NUCLEOTIDE SEQUENCE</scope>
    <source>
        <strain evidence="8">17213</strain>
    </source>
</reference>
<name>A0A9D9DBP8_9GAMM</name>
<evidence type="ECO:0000256" key="1">
    <source>
        <dbReference type="ARBA" id="ARBA00000966"/>
    </source>
</evidence>
<keyword evidence="5" id="KW-0136">Cellulose degradation</keyword>
<dbReference type="GO" id="GO:0008810">
    <property type="term" value="F:cellulase activity"/>
    <property type="evidence" value="ECO:0007669"/>
    <property type="project" value="UniProtKB-EC"/>
</dbReference>
<dbReference type="GO" id="GO:0030245">
    <property type="term" value="P:cellulose catabolic process"/>
    <property type="evidence" value="ECO:0007669"/>
    <property type="project" value="UniProtKB-KW"/>
</dbReference>
<comment type="catalytic activity">
    <reaction evidence="1">
        <text>Endohydrolysis of (1-&gt;4)-beta-D-glucosidic linkages in cellulose, lichenin and cereal beta-D-glucans.</text>
        <dbReference type="EC" id="3.2.1.4"/>
    </reaction>
</comment>
<accession>A0A9D9DBP8</accession>
<evidence type="ECO:0000313" key="9">
    <source>
        <dbReference type="Proteomes" id="UP000823631"/>
    </source>
</evidence>
<keyword evidence="6" id="KW-0326">Glycosidase</keyword>
<proteinExistence type="inferred from homology"/>
<evidence type="ECO:0000256" key="5">
    <source>
        <dbReference type="ARBA" id="ARBA00023001"/>
    </source>
</evidence>
<dbReference type="Gene3D" id="1.50.10.10">
    <property type="match status" value="1"/>
</dbReference>
<dbReference type="Proteomes" id="UP000823631">
    <property type="component" value="Unassembled WGS sequence"/>
</dbReference>
<keyword evidence="4" id="KW-0378">Hydrolase</keyword>
<evidence type="ECO:0000256" key="2">
    <source>
        <dbReference type="ARBA" id="ARBA00009209"/>
    </source>
</evidence>
<evidence type="ECO:0000256" key="7">
    <source>
        <dbReference type="ARBA" id="ARBA00023326"/>
    </source>
</evidence>
<organism evidence="8 9">
    <name type="scientific">Candidatus Avisuccinivibrio stercorigallinarum</name>
    <dbReference type="NCBI Taxonomy" id="2840704"/>
    <lineage>
        <taxon>Bacteria</taxon>
        <taxon>Pseudomonadati</taxon>
        <taxon>Pseudomonadota</taxon>
        <taxon>Gammaproteobacteria</taxon>
        <taxon>Aeromonadales</taxon>
        <taxon>Succinivibrionaceae</taxon>
        <taxon>Succinivibrionaceae incertae sedis</taxon>
        <taxon>Candidatus Avisuccinivibrio</taxon>
    </lineage>
</organism>
<feature type="non-terminal residue" evidence="8">
    <location>
        <position position="1"/>
    </location>
</feature>
<dbReference type="InterPro" id="IPR012341">
    <property type="entry name" value="6hp_glycosidase-like_sf"/>
</dbReference>
<dbReference type="EC" id="3.2.1.4" evidence="3"/>
<protein>
    <recommendedName>
        <fullName evidence="3">cellulase</fullName>
        <ecNumber evidence="3">3.2.1.4</ecNumber>
    </recommendedName>
</protein>
<evidence type="ECO:0000256" key="3">
    <source>
        <dbReference type="ARBA" id="ARBA00012601"/>
    </source>
</evidence>
<dbReference type="EMBL" id="JADINH010000078">
    <property type="protein sequence ID" value="MBO8415469.1"/>
    <property type="molecule type" value="Genomic_DNA"/>
</dbReference>
<dbReference type="InterPro" id="IPR008928">
    <property type="entry name" value="6-hairpin_glycosidase_sf"/>
</dbReference>
<gene>
    <name evidence="8" type="ORF">IAB19_03695</name>
</gene>